<keyword evidence="3" id="KW-1185">Reference proteome</keyword>
<gene>
    <name evidence="2" type="ORF">Cob_v004114</name>
</gene>
<dbReference type="OrthoDB" id="10260857at2759"/>
<feature type="region of interest" description="Disordered" evidence="1">
    <location>
        <begin position="1"/>
        <end position="69"/>
    </location>
</feature>
<organism evidence="2 3">
    <name type="scientific">Colletotrichum orbiculare (strain 104-T / ATCC 96160 / CBS 514.97 / LARS 414 / MAFF 240422)</name>
    <name type="common">Cucumber anthracnose fungus</name>
    <name type="synonym">Colletotrichum lagenarium</name>
    <dbReference type="NCBI Taxonomy" id="1213857"/>
    <lineage>
        <taxon>Eukaryota</taxon>
        <taxon>Fungi</taxon>
        <taxon>Dikarya</taxon>
        <taxon>Ascomycota</taxon>
        <taxon>Pezizomycotina</taxon>
        <taxon>Sordariomycetes</taxon>
        <taxon>Hypocreomycetidae</taxon>
        <taxon>Glomerellales</taxon>
        <taxon>Glomerellaceae</taxon>
        <taxon>Colletotrichum</taxon>
        <taxon>Colletotrichum orbiculare species complex</taxon>
    </lineage>
</organism>
<proteinExistence type="predicted"/>
<evidence type="ECO:0000313" key="3">
    <source>
        <dbReference type="Proteomes" id="UP000014480"/>
    </source>
</evidence>
<dbReference type="STRING" id="1213857.A0A484G0K4"/>
<dbReference type="EMBL" id="AMCV02000008">
    <property type="protein sequence ID" value="TDZ22967.1"/>
    <property type="molecule type" value="Genomic_DNA"/>
</dbReference>
<reference evidence="3" key="2">
    <citation type="journal article" date="2019" name="Mol. Plant Microbe Interact.">
        <title>Genome sequence resources for four phytopathogenic fungi from the Colletotrichum orbiculare species complex.</title>
        <authorList>
            <person name="Gan P."/>
            <person name="Tsushima A."/>
            <person name="Narusaka M."/>
            <person name="Narusaka Y."/>
            <person name="Takano Y."/>
            <person name="Kubo Y."/>
            <person name="Shirasu K."/>
        </authorList>
    </citation>
    <scope>GENOME REANNOTATION</scope>
    <source>
        <strain evidence="3">104-T / ATCC 96160 / CBS 514.97 / LARS 414 / MAFF 240422</strain>
    </source>
</reference>
<accession>A0A484G0K4</accession>
<feature type="compositionally biased region" description="Polar residues" evidence="1">
    <location>
        <begin position="16"/>
        <end position="32"/>
    </location>
</feature>
<reference evidence="3" key="1">
    <citation type="journal article" date="2013" name="New Phytol.">
        <title>Comparative genomic and transcriptomic analyses reveal the hemibiotrophic stage shift of Colletotrichum fungi.</title>
        <authorList>
            <person name="Gan P."/>
            <person name="Ikeda K."/>
            <person name="Irieda H."/>
            <person name="Narusaka M."/>
            <person name="O'Connell R.J."/>
            <person name="Narusaka Y."/>
            <person name="Takano Y."/>
            <person name="Kubo Y."/>
            <person name="Shirasu K."/>
        </authorList>
    </citation>
    <scope>NUCLEOTIDE SEQUENCE [LARGE SCALE GENOMIC DNA]</scope>
    <source>
        <strain evidence="3">104-T / ATCC 96160 / CBS 514.97 / LARS 414 / MAFF 240422</strain>
    </source>
</reference>
<name>A0A484G0K4_COLOR</name>
<feature type="compositionally biased region" description="Pro residues" evidence="1">
    <location>
        <begin position="1"/>
        <end position="13"/>
    </location>
</feature>
<dbReference type="Proteomes" id="UP000014480">
    <property type="component" value="Unassembled WGS sequence"/>
</dbReference>
<sequence length="149" mass="15584">MYGPRPPSLPPKPGSHETSQIDTPAASTSPQHGAQAGPVGDGVMNREEAATQPAGLECARPGPISDPGDQWLPDVVLCKSKQDLADITTNPNILNALTHAPGIIHPSLLQSQRGLQIALAENLDYAFRLVELEGRASVETKAGGHGSRS</sequence>
<comment type="caution">
    <text evidence="2">The sequence shown here is derived from an EMBL/GenBank/DDBJ whole genome shotgun (WGS) entry which is preliminary data.</text>
</comment>
<dbReference type="AlphaFoldDB" id="A0A484G0K4"/>
<protein>
    <submittedName>
        <fullName evidence="2">Uncharacterized protein</fullName>
    </submittedName>
</protein>
<evidence type="ECO:0000313" key="2">
    <source>
        <dbReference type="EMBL" id="TDZ22967.1"/>
    </source>
</evidence>
<evidence type="ECO:0000256" key="1">
    <source>
        <dbReference type="SAM" id="MobiDB-lite"/>
    </source>
</evidence>